<sequence>MGKKGAYLANQSKHVRKPHPQGNIDPGTMSTRQPYHSYEKSLPTTDIHS</sequence>
<evidence type="ECO:0000256" key="1">
    <source>
        <dbReference type="SAM" id="MobiDB-lite"/>
    </source>
</evidence>
<gene>
    <name evidence="2" type="ORF">KP509_10G039100</name>
</gene>
<accession>A0A8T2U0H2</accession>
<reference evidence="2" key="1">
    <citation type="submission" date="2021-08" db="EMBL/GenBank/DDBJ databases">
        <title>WGS assembly of Ceratopteris richardii.</title>
        <authorList>
            <person name="Marchant D.B."/>
            <person name="Chen G."/>
            <person name="Jenkins J."/>
            <person name="Shu S."/>
            <person name="Leebens-Mack J."/>
            <person name="Grimwood J."/>
            <person name="Schmutz J."/>
            <person name="Soltis P."/>
            <person name="Soltis D."/>
            <person name="Chen Z.-H."/>
        </authorList>
    </citation>
    <scope>NUCLEOTIDE SEQUENCE</scope>
    <source>
        <strain evidence="2">Whitten #5841</strain>
        <tissue evidence="2">Leaf</tissue>
    </source>
</reference>
<proteinExistence type="predicted"/>
<keyword evidence="3" id="KW-1185">Reference proteome</keyword>
<organism evidence="2 3">
    <name type="scientific">Ceratopteris richardii</name>
    <name type="common">Triangle waterfern</name>
    <dbReference type="NCBI Taxonomy" id="49495"/>
    <lineage>
        <taxon>Eukaryota</taxon>
        <taxon>Viridiplantae</taxon>
        <taxon>Streptophyta</taxon>
        <taxon>Embryophyta</taxon>
        <taxon>Tracheophyta</taxon>
        <taxon>Polypodiopsida</taxon>
        <taxon>Polypodiidae</taxon>
        <taxon>Polypodiales</taxon>
        <taxon>Pteridineae</taxon>
        <taxon>Pteridaceae</taxon>
        <taxon>Parkerioideae</taxon>
        <taxon>Ceratopteris</taxon>
    </lineage>
</organism>
<dbReference type="Proteomes" id="UP000825935">
    <property type="component" value="Chromosome 10"/>
</dbReference>
<evidence type="ECO:0000313" key="3">
    <source>
        <dbReference type="Proteomes" id="UP000825935"/>
    </source>
</evidence>
<feature type="region of interest" description="Disordered" evidence="1">
    <location>
        <begin position="1"/>
        <end position="49"/>
    </location>
</feature>
<dbReference type="EMBL" id="CM035415">
    <property type="protein sequence ID" value="KAH7427323.1"/>
    <property type="molecule type" value="Genomic_DNA"/>
</dbReference>
<name>A0A8T2U0H2_CERRI</name>
<protein>
    <submittedName>
        <fullName evidence="2">Uncharacterized protein</fullName>
    </submittedName>
</protein>
<evidence type="ECO:0000313" key="2">
    <source>
        <dbReference type="EMBL" id="KAH7427323.1"/>
    </source>
</evidence>
<dbReference type="AlphaFoldDB" id="A0A8T2U0H2"/>
<comment type="caution">
    <text evidence="2">The sequence shown here is derived from an EMBL/GenBank/DDBJ whole genome shotgun (WGS) entry which is preliminary data.</text>
</comment>